<dbReference type="EMBL" id="CP104067">
    <property type="protein sequence ID" value="WAH44686.1"/>
    <property type="molecule type" value="Genomic_DNA"/>
</dbReference>
<reference evidence="5" key="1">
    <citation type="submission" date="2022-08" db="EMBL/GenBank/DDBJ databases">
        <title>Alicyclobacillus fastidiosus DSM 17978, complete genome.</title>
        <authorList>
            <person name="Wang Q."/>
            <person name="Cai R."/>
            <person name="Wang Z."/>
        </authorList>
    </citation>
    <scope>NUCLEOTIDE SEQUENCE</scope>
    <source>
        <strain evidence="5">DSM 17978</strain>
    </source>
</reference>
<gene>
    <name evidence="5" type="ORF">NZD89_20575</name>
</gene>
<evidence type="ECO:0000256" key="1">
    <source>
        <dbReference type="ARBA" id="ARBA00023125"/>
    </source>
</evidence>
<accession>A0ABY6ZPC3</accession>
<name>A0ABY6ZPC3_9BACL</name>
<evidence type="ECO:0000256" key="2">
    <source>
        <dbReference type="PROSITE-ProRule" id="PRU01248"/>
    </source>
</evidence>
<protein>
    <submittedName>
        <fullName evidence="5">DUF3578 domain-containing protein</fullName>
    </submittedName>
</protein>
<dbReference type="InterPro" id="IPR044068">
    <property type="entry name" value="CB"/>
</dbReference>
<organism evidence="5 6">
    <name type="scientific">Alicyclobacillus fastidiosus</name>
    <dbReference type="NCBI Taxonomy" id="392011"/>
    <lineage>
        <taxon>Bacteria</taxon>
        <taxon>Bacillati</taxon>
        <taxon>Bacillota</taxon>
        <taxon>Bacilli</taxon>
        <taxon>Bacillales</taxon>
        <taxon>Alicyclobacillaceae</taxon>
        <taxon>Alicyclobacillus</taxon>
    </lineage>
</organism>
<feature type="compositionally biased region" description="Polar residues" evidence="3">
    <location>
        <begin position="379"/>
        <end position="393"/>
    </location>
</feature>
<keyword evidence="1 2" id="KW-0238">DNA-binding</keyword>
<dbReference type="Pfam" id="PF12102">
    <property type="entry name" value="MrcB_N"/>
    <property type="match status" value="1"/>
</dbReference>
<dbReference type="Gene3D" id="1.10.150.130">
    <property type="match status" value="1"/>
</dbReference>
<feature type="domain" description="Core-binding (CB)" evidence="4">
    <location>
        <begin position="1"/>
        <end position="86"/>
    </location>
</feature>
<evidence type="ECO:0000259" key="4">
    <source>
        <dbReference type="PROSITE" id="PS51900"/>
    </source>
</evidence>
<dbReference type="InterPro" id="IPR011010">
    <property type="entry name" value="DNA_brk_join_enz"/>
</dbReference>
<proteinExistence type="predicted"/>
<dbReference type="PROSITE" id="PS51900">
    <property type="entry name" value="CB"/>
    <property type="match status" value="1"/>
</dbReference>
<sequence>METLFNRYYAARQAAGAADRTLEDYVKHMRWLRSFLALEYSGLDTVVPNREVIRAWISHMITVQKLKPSTINIRLRTVKAMFNWAVSEGLLTETPFDNVSLLRVPEEEFQVITKAQERRLLEQCDLQTLTGLRDALMISFLLDTGVRIGACTRIYAHEVDLANRSVLVLNEYPSASLTSGQPPLRQFVSTTTANHVRALIDTRQYTVKGSTGAGNWAAIPWICIFDKDITDSATHGIYICYLFRADMSGVYLSLNQGWTYYKEKHPRKISDARNEIRSVTLAWREVLTSNLNDFDTTEIDLHHTGNLAEGYELGHICGKFYDSSRVPEDFVLFADLNAMIGVYRELKGHMEDVQDLSATNEDILVSRAVSEDVDDTKFQQRVSTAQPKYTSSPQDKKEPRMSRGRKTWQRDVGIARGALENANYLCEFDPSHVSYTSKRTGKNYVEGHHLVPLSLQAQFKYNLAPTLPTRGGASVTRKCFRLFVNFCGMLFCKPGVSTPDLNTLSNSPTGKGLLYRYPCIWLQPAFFKKDNCSCVSTPSATTVNFRLCARLITDETIWVGAQACGMWLTKDLSNSLSVNPILDHCCRLPIYISAHEKGHPRIRMSLPIQGSWQAW</sequence>
<evidence type="ECO:0000313" key="5">
    <source>
        <dbReference type="EMBL" id="WAH44686.1"/>
    </source>
</evidence>
<dbReference type="SUPFAM" id="SSF56349">
    <property type="entry name" value="DNA breaking-rejoining enzymes"/>
    <property type="match status" value="1"/>
</dbReference>
<evidence type="ECO:0000256" key="3">
    <source>
        <dbReference type="SAM" id="MobiDB-lite"/>
    </source>
</evidence>
<feature type="region of interest" description="Disordered" evidence="3">
    <location>
        <begin position="379"/>
        <end position="407"/>
    </location>
</feature>
<dbReference type="InterPro" id="IPR021961">
    <property type="entry name" value="McrB_DNA-bd"/>
</dbReference>
<dbReference type="Proteomes" id="UP001164761">
    <property type="component" value="Chromosome"/>
</dbReference>
<dbReference type="Gene3D" id="3.30.920.90">
    <property type="match status" value="1"/>
</dbReference>
<keyword evidence="6" id="KW-1185">Reference proteome</keyword>
<evidence type="ECO:0000313" key="6">
    <source>
        <dbReference type="Proteomes" id="UP001164761"/>
    </source>
</evidence>
<dbReference type="InterPro" id="IPR010998">
    <property type="entry name" value="Integrase_recombinase_N"/>
</dbReference>